<dbReference type="HOGENOM" id="CLU_084761_0_0_6"/>
<accession>Q4FUV2</accession>
<dbReference type="AlphaFoldDB" id="Q4FUV2"/>
<protein>
    <submittedName>
        <fullName evidence="2">Uncharacterized protein</fullName>
    </submittedName>
</protein>
<gene>
    <name evidence="2" type="ordered locus">Psyc_0337</name>
</gene>
<evidence type="ECO:0000313" key="3">
    <source>
        <dbReference type="Proteomes" id="UP000000546"/>
    </source>
</evidence>
<dbReference type="Pfam" id="PF07963">
    <property type="entry name" value="N_methyl"/>
    <property type="match status" value="1"/>
</dbReference>
<dbReference type="STRING" id="259536.Psyc_0337"/>
<dbReference type="OrthoDB" id="6658040at2"/>
<keyword evidence="3" id="KW-1185">Reference proteome</keyword>
<evidence type="ECO:0000313" key="2">
    <source>
        <dbReference type="EMBL" id="AAZ18206.1"/>
    </source>
</evidence>
<dbReference type="RefSeq" id="WP_011279644.1">
    <property type="nucleotide sequence ID" value="NC_007204.1"/>
</dbReference>
<dbReference type="NCBIfam" id="TIGR02532">
    <property type="entry name" value="IV_pilin_GFxxxE"/>
    <property type="match status" value="1"/>
</dbReference>
<proteinExistence type="predicted"/>
<dbReference type="SUPFAM" id="SSF54523">
    <property type="entry name" value="Pili subunits"/>
    <property type="match status" value="1"/>
</dbReference>
<evidence type="ECO:0000256" key="1">
    <source>
        <dbReference type="SAM" id="Phobius"/>
    </source>
</evidence>
<keyword evidence="1" id="KW-0812">Transmembrane</keyword>
<name>Q4FUV2_PSYA2</name>
<feature type="transmembrane region" description="Helical" evidence="1">
    <location>
        <begin position="28"/>
        <end position="47"/>
    </location>
</feature>
<keyword evidence="1" id="KW-0472">Membrane</keyword>
<dbReference type="KEGG" id="par:Psyc_0337"/>
<dbReference type="InterPro" id="IPR012902">
    <property type="entry name" value="N_methyl_site"/>
</dbReference>
<dbReference type="InterPro" id="IPR045584">
    <property type="entry name" value="Pilin-like"/>
</dbReference>
<dbReference type="EMBL" id="CP000082">
    <property type="protein sequence ID" value="AAZ18206.1"/>
    <property type="molecule type" value="Genomic_DNA"/>
</dbReference>
<reference evidence="2 3" key="1">
    <citation type="journal article" date="2010" name="Appl. Environ. Microbiol.">
        <title>The genome sequence of Psychrobacter arcticus 273-4, a psychroactive Siberian permafrost bacterium, reveals mechanisms for adaptation to low-temperature growth.</title>
        <authorList>
            <person name="Ayala-del-Rio H.L."/>
            <person name="Chain P.S."/>
            <person name="Grzymski J.J."/>
            <person name="Ponder M.A."/>
            <person name="Ivanova N."/>
            <person name="Bergholz P.W."/>
            <person name="Di Bartolo G."/>
            <person name="Hauser L."/>
            <person name="Land M."/>
            <person name="Bakermans C."/>
            <person name="Rodrigues D."/>
            <person name="Klappenbach J."/>
            <person name="Zarka D."/>
            <person name="Larimer F."/>
            <person name="Richardson P."/>
            <person name="Murray A."/>
            <person name="Thomashow M."/>
            <person name="Tiedje J.M."/>
        </authorList>
    </citation>
    <scope>NUCLEOTIDE SEQUENCE [LARGE SCALE GENOMIC DNA]</scope>
    <source>
        <strain evidence="3">DSM 17307 / VKM B-2377 / 273-4</strain>
    </source>
</reference>
<organism evidence="2 3">
    <name type="scientific">Psychrobacter arcticus (strain DSM 17307 / VKM B-2377 / 273-4)</name>
    <dbReference type="NCBI Taxonomy" id="259536"/>
    <lineage>
        <taxon>Bacteria</taxon>
        <taxon>Pseudomonadati</taxon>
        <taxon>Pseudomonadota</taxon>
        <taxon>Gammaproteobacteria</taxon>
        <taxon>Moraxellales</taxon>
        <taxon>Moraxellaceae</taxon>
        <taxon>Psychrobacter</taxon>
    </lineage>
</organism>
<dbReference type="Gene3D" id="3.30.700.10">
    <property type="entry name" value="Glycoprotein, Type 4 Pilin"/>
    <property type="match status" value="1"/>
</dbReference>
<dbReference type="Proteomes" id="UP000000546">
    <property type="component" value="Chromosome"/>
</dbReference>
<keyword evidence="1" id="KW-1133">Transmembrane helix</keyword>
<sequence length="195" mass="22148">MTISYRTLLICSKDCRRHNEHGFNLVELIITVAILAIIAMIATPYILTQLARMEAKRIAGQIDTTLTMAKAESYIRRQNLLVCLSNGGGLCHRDSFKQLLLFSDKNNNNNYDVGIDDLLEDQALNPKYSTLYLRVGNNRHYTKFWGDSGSPRGHFGHIKYCPTSTYNHTMYQISFSQVGRITYKPHEDHPTGCGT</sequence>
<dbReference type="eggNOG" id="COG4970">
    <property type="taxonomic scope" value="Bacteria"/>
</dbReference>